<feature type="transmembrane region" description="Helical" evidence="5">
    <location>
        <begin position="40"/>
        <end position="64"/>
    </location>
</feature>
<evidence type="ECO:0000313" key="8">
    <source>
        <dbReference type="Proteomes" id="UP001163046"/>
    </source>
</evidence>
<dbReference type="PANTHER" id="PTHR45698:SF1">
    <property type="entry name" value="TRACE AMINE-ASSOCIATED RECEPTOR 13C-LIKE"/>
    <property type="match status" value="1"/>
</dbReference>
<feature type="transmembrane region" description="Helical" evidence="5">
    <location>
        <begin position="76"/>
        <end position="99"/>
    </location>
</feature>
<gene>
    <name evidence="7" type="ORF">OS493_010663</name>
</gene>
<dbReference type="PANTHER" id="PTHR45698">
    <property type="entry name" value="TRACE AMINE-ASSOCIATED RECEPTOR 19N-RELATED"/>
    <property type="match status" value="1"/>
</dbReference>
<dbReference type="GO" id="GO:0016020">
    <property type="term" value="C:membrane"/>
    <property type="evidence" value="ECO:0007669"/>
    <property type="project" value="UniProtKB-SubCell"/>
</dbReference>
<comment type="caution">
    <text evidence="7">The sequence shown here is derived from an EMBL/GenBank/DDBJ whole genome shotgun (WGS) entry which is preliminary data.</text>
</comment>
<evidence type="ECO:0000313" key="7">
    <source>
        <dbReference type="EMBL" id="KAJ7386259.1"/>
    </source>
</evidence>
<dbReference type="GO" id="GO:0004930">
    <property type="term" value="F:G protein-coupled receptor activity"/>
    <property type="evidence" value="ECO:0007669"/>
    <property type="project" value="InterPro"/>
</dbReference>
<feature type="transmembrane region" description="Helical" evidence="5">
    <location>
        <begin position="119"/>
        <end position="141"/>
    </location>
</feature>
<dbReference type="SUPFAM" id="SSF81321">
    <property type="entry name" value="Family A G protein-coupled receptor-like"/>
    <property type="match status" value="1"/>
</dbReference>
<evidence type="ECO:0000256" key="3">
    <source>
        <dbReference type="ARBA" id="ARBA00022989"/>
    </source>
</evidence>
<feature type="transmembrane region" description="Helical" evidence="5">
    <location>
        <begin position="172"/>
        <end position="196"/>
    </location>
</feature>
<dbReference type="PROSITE" id="PS50262">
    <property type="entry name" value="G_PROTEIN_RECEP_F1_2"/>
    <property type="match status" value="1"/>
</dbReference>
<evidence type="ECO:0000259" key="6">
    <source>
        <dbReference type="PROSITE" id="PS50262"/>
    </source>
</evidence>
<dbReference type="InterPro" id="IPR000276">
    <property type="entry name" value="GPCR_Rhodpsn"/>
</dbReference>
<evidence type="ECO:0000256" key="1">
    <source>
        <dbReference type="ARBA" id="ARBA00004370"/>
    </source>
</evidence>
<keyword evidence="4 5" id="KW-0472">Membrane</keyword>
<dbReference type="Gene3D" id="1.20.1070.10">
    <property type="entry name" value="Rhodopsin 7-helix transmembrane proteins"/>
    <property type="match status" value="1"/>
</dbReference>
<accession>A0A9W9ZUK3</accession>
<evidence type="ECO:0000256" key="2">
    <source>
        <dbReference type="ARBA" id="ARBA00022692"/>
    </source>
</evidence>
<dbReference type="AlphaFoldDB" id="A0A9W9ZUK3"/>
<reference evidence="7" key="1">
    <citation type="submission" date="2023-01" db="EMBL/GenBank/DDBJ databases">
        <title>Genome assembly of the deep-sea coral Lophelia pertusa.</title>
        <authorList>
            <person name="Herrera S."/>
            <person name="Cordes E."/>
        </authorList>
    </citation>
    <scope>NUCLEOTIDE SEQUENCE</scope>
    <source>
        <strain evidence="7">USNM1676648</strain>
        <tissue evidence="7">Polyp</tissue>
    </source>
</reference>
<organism evidence="7 8">
    <name type="scientific">Desmophyllum pertusum</name>
    <dbReference type="NCBI Taxonomy" id="174260"/>
    <lineage>
        <taxon>Eukaryota</taxon>
        <taxon>Metazoa</taxon>
        <taxon>Cnidaria</taxon>
        <taxon>Anthozoa</taxon>
        <taxon>Hexacorallia</taxon>
        <taxon>Scleractinia</taxon>
        <taxon>Caryophylliina</taxon>
        <taxon>Caryophylliidae</taxon>
        <taxon>Desmophyllum</taxon>
    </lineage>
</organism>
<proteinExistence type="predicted"/>
<dbReference type="PRINTS" id="PR00237">
    <property type="entry name" value="GPCRRHODOPSN"/>
</dbReference>
<comment type="subcellular location">
    <subcellularLocation>
        <location evidence="1">Membrane</location>
    </subcellularLocation>
</comment>
<dbReference type="OrthoDB" id="5987909at2759"/>
<feature type="transmembrane region" description="Helical" evidence="5">
    <location>
        <begin position="202"/>
        <end position="221"/>
    </location>
</feature>
<dbReference type="EMBL" id="MU825877">
    <property type="protein sequence ID" value="KAJ7386259.1"/>
    <property type="molecule type" value="Genomic_DNA"/>
</dbReference>
<dbReference type="CDD" id="cd00637">
    <property type="entry name" value="7tm_classA_rhodopsin-like"/>
    <property type="match status" value="1"/>
</dbReference>
<keyword evidence="8" id="KW-1185">Reference proteome</keyword>
<sequence length="263" mass="28872">MAHLFPALFCIQITSGFKRDLQPNNVIGNLLCKFITGGGLGWAAATASSFLLVAIAVECYYATLHPLQTLSRGCSSWLVPGLWILAILLIMPSLVLLAYDAESQMCAEDFPDYTTTRAYNLTWSFASSVLPICCIIGYLYARIIISLRNRAVVPGSSQAYVSQSRNGITKMLISVSVIFITCWTPPAVLCVLIPVIPGGSTVYPVTTACALLNSCLNPLVYTRHSQQFRKNLASLVSCCKKKSLPQRKHRKQTVLKSNYQLII</sequence>
<keyword evidence="2 5" id="KW-0812">Transmembrane</keyword>
<evidence type="ECO:0000256" key="5">
    <source>
        <dbReference type="SAM" id="Phobius"/>
    </source>
</evidence>
<dbReference type="Proteomes" id="UP001163046">
    <property type="component" value="Unassembled WGS sequence"/>
</dbReference>
<dbReference type="Pfam" id="PF00001">
    <property type="entry name" value="7tm_1"/>
    <property type="match status" value="1"/>
</dbReference>
<protein>
    <recommendedName>
        <fullName evidence="6">G-protein coupled receptors family 1 profile domain-containing protein</fullName>
    </recommendedName>
</protein>
<name>A0A9W9ZUK3_9CNID</name>
<keyword evidence="3 5" id="KW-1133">Transmembrane helix</keyword>
<evidence type="ECO:0000256" key="4">
    <source>
        <dbReference type="ARBA" id="ARBA00023136"/>
    </source>
</evidence>
<feature type="domain" description="G-protein coupled receptors family 1 profile" evidence="6">
    <location>
        <begin position="46"/>
        <end position="221"/>
    </location>
</feature>
<dbReference type="InterPro" id="IPR017452">
    <property type="entry name" value="GPCR_Rhodpsn_7TM"/>
</dbReference>